<sequence length="258" mass="29289">MTQGSHYFSRLRLKGDTADIRALARIATSDLYREHRMVWQFFPKDADAQRDFLYRREESQGSGGALTYFVVSRRPPDPDSSLWSVETKAYAPVLHAGDQFEFSLRANPVVHRKETRSPEAEAAFLARRQFESRAVPRDTRSRKRDDVVFVAKQKLKAAFGDAWKYEYNATVLENAAGFAWIEAQGERLGFAVTDDEVSASSYQQERFTTRSGNKTEFSRLDFSGRLTVTDPECFHKALLEGIGPAKAFGCGLLLVRRV</sequence>
<dbReference type="InterPro" id="IPR010179">
    <property type="entry name" value="CRISPR-assoc_prot_Cse3"/>
</dbReference>
<dbReference type="KEGG" id="doe:DENOEST_0918"/>
<evidence type="ECO:0000313" key="2">
    <source>
        <dbReference type="Proteomes" id="UP000515733"/>
    </source>
</evidence>
<dbReference type="RefSeq" id="WP_145771560.1">
    <property type="nucleotide sequence ID" value="NZ_LR778301.1"/>
</dbReference>
<dbReference type="Proteomes" id="UP000515733">
    <property type="component" value="Chromosome"/>
</dbReference>
<protein>
    <submittedName>
        <fullName evidence="1">Putative CRISPR-associated protein, Cse3 family</fullName>
    </submittedName>
</protein>
<name>A0A6S6XV72_9PROT</name>
<gene>
    <name evidence="1" type="ORF">DENOEST_0918</name>
</gene>
<proteinExistence type="predicted"/>
<organism evidence="1 2">
    <name type="scientific">Denitratisoma oestradiolicum</name>
    <dbReference type="NCBI Taxonomy" id="311182"/>
    <lineage>
        <taxon>Bacteria</taxon>
        <taxon>Pseudomonadati</taxon>
        <taxon>Pseudomonadota</taxon>
        <taxon>Betaproteobacteria</taxon>
        <taxon>Nitrosomonadales</taxon>
        <taxon>Sterolibacteriaceae</taxon>
        <taxon>Denitratisoma</taxon>
    </lineage>
</organism>
<dbReference type="Pfam" id="PF08798">
    <property type="entry name" value="CRISPR_assoc"/>
    <property type="match status" value="1"/>
</dbReference>
<dbReference type="Gene3D" id="3.30.70.1210">
    <property type="entry name" value="Crispr-associated protein, domain 2"/>
    <property type="match status" value="1"/>
</dbReference>
<evidence type="ECO:0000313" key="1">
    <source>
        <dbReference type="EMBL" id="CAB1368083.1"/>
    </source>
</evidence>
<dbReference type="EMBL" id="LR778301">
    <property type="protein sequence ID" value="CAB1368083.1"/>
    <property type="molecule type" value="Genomic_DNA"/>
</dbReference>
<reference evidence="1 2" key="1">
    <citation type="submission" date="2020-03" db="EMBL/GenBank/DDBJ databases">
        <authorList>
            <consortium name="Genoscope - CEA"/>
            <person name="William W."/>
        </authorList>
    </citation>
    <scope>NUCLEOTIDE SEQUENCE [LARGE SCALE GENOMIC DNA]</scope>
    <source>
        <strain evidence="2">DSM 16959</strain>
    </source>
</reference>
<dbReference type="SMART" id="SM01101">
    <property type="entry name" value="CRISPR_assoc"/>
    <property type="match status" value="1"/>
</dbReference>
<dbReference type="Gene3D" id="3.30.70.1200">
    <property type="entry name" value="Crispr-associated protein, domain 1"/>
    <property type="match status" value="1"/>
</dbReference>
<dbReference type="SUPFAM" id="SSF117987">
    <property type="entry name" value="CRISPR-associated protein"/>
    <property type="match status" value="2"/>
</dbReference>
<accession>A0A6S6XV72</accession>
<dbReference type="NCBIfam" id="TIGR01907">
    <property type="entry name" value="casE_Cse3"/>
    <property type="match status" value="1"/>
</dbReference>
<dbReference type="OrthoDB" id="9795689at2"/>
<dbReference type="CDD" id="cd09727">
    <property type="entry name" value="Cas6_I-E"/>
    <property type="match status" value="1"/>
</dbReference>
<dbReference type="AlphaFoldDB" id="A0A6S6XV72"/>
<keyword evidence="2" id="KW-1185">Reference proteome</keyword>